<comment type="caution">
    <text evidence="12">The sequence shown here is derived from an EMBL/GenBank/DDBJ whole genome shotgun (WGS) entry which is preliminary data.</text>
</comment>
<evidence type="ECO:0000256" key="2">
    <source>
        <dbReference type="ARBA" id="ARBA00005184"/>
    </source>
</evidence>
<reference evidence="12" key="1">
    <citation type="submission" date="2022-08" db="EMBL/GenBank/DDBJ databases">
        <authorList>
            <person name="Gutierrez-Valencia J."/>
        </authorList>
    </citation>
    <scope>NUCLEOTIDE SEQUENCE</scope>
</reference>
<feature type="active site" evidence="9">
    <location>
        <position position="231"/>
    </location>
</feature>
<proteinExistence type="inferred from homology"/>
<feature type="signal peptide" evidence="10">
    <location>
        <begin position="1"/>
        <end position="34"/>
    </location>
</feature>
<comment type="catalytic activity">
    <reaction evidence="8 10">
        <text>[(1-&gt;4)-alpha-D-galacturonosyl methyl ester](n) + n H2O = [(1-&gt;4)-alpha-D-galacturonosyl](n) + n methanol + n H(+)</text>
        <dbReference type="Rhea" id="RHEA:22380"/>
        <dbReference type="Rhea" id="RHEA-COMP:14570"/>
        <dbReference type="Rhea" id="RHEA-COMP:14573"/>
        <dbReference type="ChEBI" id="CHEBI:15377"/>
        <dbReference type="ChEBI" id="CHEBI:15378"/>
        <dbReference type="ChEBI" id="CHEBI:17790"/>
        <dbReference type="ChEBI" id="CHEBI:140522"/>
        <dbReference type="ChEBI" id="CHEBI:140523"/>
        <dbReference type="EC" id="3.1.1.11"/>
    </reaction>
</comment>
<dbReference type="SUPFAM" id="SSF51126">
    <property type="entry name" value="Pectin lyase-like"/>
    <property type="match status" value="1"/>
</dbReference>
<evidence type="ECO:0000256" key="4">
    <source>
        <dbReference type="ARBA" id="ARBA00013229"/>
    </source>
</evidence>
<evidence type="ECO:0000256" key="1">
    <source>
        <dbReference type="ARBA" id="ARBA00004191"/>
    </source>
</evidence>
<evidence type="ECO:0000313" key="13">
    <source>
        <dbReference type="Proteomes" id="UP001154282"/>
    </source>
</evidence>
<evidence type="ECO:0000313" key="12">
    <source>
        <dbReference type="EMBL" id="CAI0547959.1"/>
    </source>
</evidence>
<keyword evidence="13" id="KW-1185">Reference proteome</keyword>
<evidence type="ECO:0000256" key="9">
    <source>
        <dbReference type="PROSITE-ProRule" id="PRU10040"/>
    </source>
</evidence>
<gene>
    <name evidence="12" type="ORF">LITE_LOCUS44585</name>
</gene>
<dbReference type="GO" id="GO:0030599">
    <property type="term" value="F:pectinesterase activity"/>
    <property type="evidence" value="ECO:0007669"/>
    <property type="project" value="UniProtKB-UniRule"/>
</dbReference>
<evidence type="ECO:0000256" key="10">
    <source>
        <dbReference type="RuleBase" id="RU000589"/>
    </source>
</evidence>
<dbReference type="PANTHER" id="PTHR31321:SF87">
    <property type="entry name" value="PECTINESTERASE 63-RELATED"/>
    <property type="match status" value="1"/>
</dbReference>
<dbReference type="EMBL" id="CAMGYJ010000010">
    <property type="protein sequence ID" value="CAI0547959.1"/>
    <property type="molecule type" value="Genomic_DNA"/>
</dbReference>
<dbReference type="Proteomes" id="UP001154282">
    <property type="component" value="Unassembled WGS sequence"/>
</dbReference>
<dbReference type="EC" id="3.1.1.11" evidence="4 10"/>
<accession>A0AAV0QUF0</accession>
<evidence type="ECO:0000256" key="7">
    <source>
        <dbReference type="ARBA" id="ARBA00023085"/>
    </source>
</evidence>
<dbReference type="Gene3D" id="2.160.20.10">
    <property type="entry name" value="Single-stranded right-handed beta-helix, Pectin lyase-like"/>
    <property type="match status" value="1"/>
</dbReference>
<evidence type="ECO:0000259" key="11">
    <source>
        <dbReference type="Pfam" id="PF01095"/>
    </source>
</evidence>
<dbReference type="InterPro" id="IPR012334">
    <property type="entry name" value="Pectin_lyas_fold"/>
</dbReference>
<dbReference type="InterPro" id="IPR011050">
    <property type="entry name" value="Pectin_lyase_fold/virulence"/>
</dbReference>
<dbReference type="GO" id="GO:0042545">
    <property type="term" value="P:cell wall modification"/>
    <property type="evidence" value="ECO:0007669"/>
    <property type="project" value="UniProtKB-UniRule"/>
</dbReference>
<dbReference type="PROSITE" id="PS00503">
    <property type="entry name" value="PECTINESTERASE_2"/>
    <property type="match status" value="1"/>
</dbReference>
<protein>
    <recommendedName>
        <fullName evidence="4 10">Pectinesterase</fullName>
        <ecNumber evidence="4 10">3.1.1.11</ecNumber>
    </recommendedName>
</protein>
<organism evidence="12 13">
    <name type="scientific">Linum tenue</name>
    <dbReference type="NCBI Taxonomy" id="586396"/>
    <lineage>
        <taxon>Eukaryota</taxon>
        <taxon>Viridiplantae</taxon>
        <taxon>Streptophyta</taxon>
        <taxon>Embryophyta</taxon>
        <taxon>Tracheophyta</taxon>
        <taxon>Spermatophyta</taxon>
        <taxon>Magnoliopsida</taxon>
        <taxon>eudicotyledons</taxon>
        <taxon>Gunneridae</taxon>
        <taxon>Pentapetalae</taxon>
        <taxon>rosids</taxon>
        <taxon>fabids</taxon>
        <taxon>Malpighiales</taxon>
        <taxon>Linaceae</taxon>
        <taxon>Linum</taxon>
    </lineage>
</organism>
<keyword evidence="6 10" id="KW-0378">Hydrolase</keyword>
<comment type="subcellular location">
    <subcellularLocation>
        <location evidence="1">Secreted</location>
        <location evidence="1">Cell wall</location>
    </subcellularLocation>
</comment>
<keyword evidence="5" id="KW-0134">Cell wall</keyword>
<dbReference type="InterPro" id="IPR000070">
    <property type="entry name" value="Pectinesterase_cat"/>
</dbReference>
<keyword evidence="10" id="KW-0732">Signal</keyword>
<feature type="domain" description="Pectinesterase catalytic" evidence="11">
    <location>
        <begin position="80"/>
        <end position="363"/>
    </location>
</feature>
<comment type="pathway">
    <text evidence="2 10">Glycan metabolism; pectin degradation; 2-dehydro-3-deoxy-D-gluconate from pectin: step 1/5.</text>
</comment>
<keyword evidence="5" id="KW-0964">Secreted</keyword>
<name>A0AAV0QUF0_9ROSI</name>
<dbReference type="Pfam" id="PF01095">
    <property type="entry name" value="Pectinesterase"/>
    <property type="match status" value="1"/>
</dbReference>
<evidence type="ECO:0000256" key="6">
    <source>
        <dbReference type="ARBA" id="ARBA00022801"/>
    </source>
</evidence>
<dbReference type="GO" id="GO:0045490">
    <property type="term" value="P:pectin catabolic process"/>
    <property type="evidence" value="ECO:0007669"/>
    <property type="project" value="UniProtKB-UniRule"/>
</dbReference>
<feature type="chain" id="PRO_5043100655" description="Pectinesterase" evidence="10">
    <location>
        <begin position="35"/>
        <end position="371"/>
    </location>
</feature>
<evidence type="ECO:0000256" key="3">
    <source>
        <dbReference type="ARBA" id="ARBA00008891"/>
    </source>
</evidence>
<evidence type="ECO:0000256" key="8">
    <source>
        <dbReference type="ARBA" id="ARBA00047928"/>
    </source>
</evidence>
<dbReference type="AlphaFoldDB" id="A0AAV0QUF0"/>
<keyword evidence="7 10" id="KW-0063">Aspartyl esterase</keyword>
<comment type="similarity">
    <text evidence="3">Belongs to the pectinesterase family.</text>
</comment>
<dbReference type="PANTHER" id="PTHR31321">
    <property type="entry name" value="ACYL-COA THIOESTER HYDROLASE YBHC-RELATED"/>
    <property type="match status" value="1"/>
</dbReference>
<dbReference type="InterPro" id="IPR033131">
    <property type="entry name" value="Pectinesterase_Asp_AS"/>
</dbReference>
<evidence type="ECO:0000256" key="5">
    <source>
        <dbReference type="ARBA" id="ARBA00022512"/>
    </source>
</evidence>
<sequence length="371" mass="40900">MHAKINTSMASRKRDVNPILAISLALLAADFIVADDTTPIPEDKGQVEAWFKQNVKPLAERKDTLNATLVAAEMNPKTIRVRPDGSGDFSTLTGAINSIPSGNKQRVIIDLGSGEYTEKVMIERTRPFVTLKGDPNAMPIVQFSGTAREYGTVYSATVQVEGDYFVASNVIFKNTAPAPDGSQKGEQALAFRIGGNMATFYNCRFHGFQDTLCDDRGWHFFKNCYIEGTVDFIFGSGTSLYLNTELKVLKNGGFISAQARNQDDTTGYSFVHCDITGMAQDSFLGRAWSKMPKVAFLYCNIGAVINPLGWSDNNKPDRDTRTLEFREYKNTGPSSNLSERAKFTKPLTDAEALHYLSLGFIHGSSWLLPPP</sequence>